<sequence>MAGSFAIFEYLGIEKTFNVFPFIIRSSYLQFFGINLLKRIRKGLVIPAINIPRPGDWIFTQEGVCHFKPERFWENLEEQEYQITSHKEFYQTAVSETLAGIMNISNENRHKYFIKLFKKISYHFVNQHLYANFKDFPEHPKIVYIGGIHVEENEEKLDLTTNKYDVVIN</sequence>
<evidence type="ECO:0000313" key="2">
    <source>
        <dbReference type="Proteomes" id="UP001497535"/>
    </source>
</evidence>
<dbReference type="Proteomes" id="UP001497535">
    <property type="component" value="Unassembled WGS sequence"/>
</dbReference>
<organism evidence="1 2">
    <name type="scientific">Meloidogyne enterolobii</name>
    <name type="common">Root-knot nematode worm</name>
    <name type="synonym">Meloidogyne mayaguensis</name>
    <dbReference type="NCBI Taxonomy" id="390850"/>
    <lineage>
        <taxon>Eukaryota</taxon>
        <taxon>Metazoa</taxon>
        <taxon>Ecdysozoa</taxon>
        <taxon>Nematoda</taxon>
        <taxon>Chromadorea</taxon>
        <taxon>Rhabditida</taxon>
        <taxon>Tylenchina</taxon>
        <taxon>Tylenchomorpha</taxon>
        <taxon>Tylenchoidea</taxon>
        <taxon>Meloidogynidae</taxon>
        <taxon>Meloidogyninae</taxon>
        <taxon>Meloidogyne</taxon>
    </lineage>
</organism>
<gene>
    <name evidence="1" type="ORF">MENTE1834_LOCUS19073</name>
</gene>
<evidence type="ECO:0000313" key="1">
    <source>
        <dbReference type="EMBL" id="CAK5072037.1"/>
    </source>
</evidence>
<keyword evidence="2" id="KW-1185">Reference proteome</keyword>
<comment type="caution">
    <text evidence="1">The sequence shown here is derived from an EMBL/GenBank/DDBJ whole genome shotgun (WGS) entry which is preliminary data.</text>
</comment>
<name>A0ACB0Z1R0_MELEN</name>
<reference evidence="1" key="1">
    <citation type="submission" date="2023-11" db="EMBL/GenBank/DDBJ databases">
        <authorList>
            <person name="Poullet M."/>
        </authorList>
    </citation>
    <scope>NUCLEOTIDE SEQUENCE</scope>
    <source>
        <strain evidence="1">E1834</strain>
    </source>
</reference>
<dbReference type="EMBL" id="CAVMJV010000022">
    <property type="protein sequence ID" value="CAK5072037.1"/>
    <property type="molecule type" value="Genomic_DNA"/>
</dbReference>
<accession>A0ACB0Z1R0</accession>
<protein>
    <submittedName>
        <fullName evidence="1">Uncharacterized protein</fullName>
    </submittedName>
</protein>
<proteinExistence type="predicted"/>